<dbReference type="AlphaFoldDB" id="A0A1G5KF03"/>
<sequence>MGKYKSRFLIMTILLLVSFFSVFIFLPSDMLANLIFNNGALIVALRSIIIFFVYFVIFKVISIKLGIRNLLYGLLYFTALNFIFGIMSYMHLNVDRYSIIFNFYQTLNFISNTIMFPGDLFMDFRPYAYIFPALTFVLHLIVYTAVRLTEKQKPSAGNQACRWLISARVLHIKKAPGYFNTGSSILCIIICPDKL</sequence>
<keyword evidence="1" id="KW-0812">Transmembrane</keyword>
<feature type="transmembrane region" description="Helical" evidence="1">
    <location>
        <begin position="38"/>
        <end position="58"/>
    </location>
</feature>
<gene>
    <name evidence="2" type="ORF">SAMN03080606_03449</name>
</gene>
<evidence type="ECO:0000313" key="3">
    <source>
        <dbReference type="Proteomes" id="UP000198636"/>
    </source>
</evidence>
<feature type="transmembrane region" description="Helical" evidence="1">
    <location>
        <begin position="70"/>
        <end position="92"/>
    </location>
</feature>
<dbReference type="EMBL" id="FMUS01000026">
    <property type="protein sequence ID" value="SCY99176.1"/>
    <property type="molecule type" value="Genomic_DNA"/>
</dbReference>
<feature type="transmembrane region" description="Helical" evidence="1">
    <location>
        <begin position="127"/>
        <end position="146"/>
    </location>
</feature>
<keyword evidence="1" id="KW-0472">Membrane</keyword>
<name>A0A1G5KF03_9FIRM</name>
<accession>A0A1G5KF03</accession>
<evidence type="ECO:0000256" key="1">
    <source>
        <dbReference type="SAM" id="Phobius"/>
    </source>
</evidence>
<protein>
    <submittedName>
        <fullName evidence="2">Uncharacterized protein</fullName>
    </submittedName>
</protein>
<evidence type="ECO:0000313" key="2">
    <source>
        <dbReference type="EMBL" id="SCY99176.1"/>
    </source>
</evidence>
<keyword evidence="1" id="KW-1133">Transmembrane helix</keyword>
<organism evidence="2 3">
    <name type="scientific">Alkaliphilus peptidifermentans DSM 18978</name>
    <dbReference type="NCBI Taxonomy" id="1120976"/>
    <lineage>
        <taxon>Bacteria</taxon>
        <taxon>Bacillati</taxon>
        <taxon>Bacillota</taxon>
        <taxon>Clostridia</taxon>
        <taxon>Peptostreptococcales</taxon>
        <taxon>Natronincolaceae</taxon>
        <taxon>Alkaliphilus</taxon>
    </lineage>
</organism>
<reference evidence="2 3" key="1">
    <citation type="submission" date="2016-10" db="EMBL/GenBank/DDBJ databases">
        <authorList>
            <person name="de Groot N.N."/>
        </authorList>
    </citation>
    <scope>NUCLEOTIDE SEQUENCE [LARGE SCALE GENOMIC DNA]</scope>
    <source>
        <strain evidence="2 3">DSM 18978</strain>
    </source>
</reference>
<keyword evidence="3" id="KW-1185">Reference proteome</keyword>
<proteinExistence type="predicted"/>
<dbReference type="Proteomes" id="UP000198636">
    <property type="component" value="Unassembled WGS sequence"/>
</dbReference>
<feature type="transmembrane region" description="Helical" evidence="1">
    <location>
        <begin position="7"/>
        <end position="26"/>
    </location>
</feature>